<evidence type="ECO:0000313" key="2">
    <source>
        <dbReference type="EMBL" id="TVU00681.1"/>
    </source>
</evidence>
<dbReference type="InterPro" id="IPR017451">
    <property type="entry name" value="F-box-assoc_interact_dom"/>
</dbReference>
<evidence type="ECO:0000259" key="1">
    <source>
        <dbReference type="PROSITE" id="PS50181"/>
    </source>
</evidence>
<reference evidence="2 3" key="1">
    <citation type="journal article" date="2019" name="Sci. Rep.">
        <title>A high-quality genome of Eragrostis curvula grass provides insights into Poaceae evolution and supports new strategies to enhance forage quality.</title>
        <authorList>
            <person name="Carballo J."/>
            <person name="Santos B.A.C.M."/>
            <person name="Zappacosta D."/>
            <person name="Garbus I."/>
            <person name="Selva J.P."/>
            <person name="Gallo C.A."/>
            <person name="Diaz A."/>
            <person name="Albertini E."/>
            <person name="Caccamo M."/>
            <person name="Echenique V."/>
        </authorList>
    </citation>
    <scope>NUCLEOTIDE SEQUENCE [LARGE SCALE GENOMIC DNA]</scope>
    <source>
        <strain evidence="3">cv. Victoria</strain>
        <tissue evidence="2">Leaf</tissue>
    </source>
</reference>
<dbReference type="SUPFAM" id="SSF81383">
    <property type="entry name" value="F-box domain"/>
    <property type="match status" value="2"/>
</dbReference>
<proteinExistence type="predicted"/>
<dbReference type="InterPro" id="IPR001810">
    <property type="entry name" value="F-box_dom"/>
</dbReference>
<dbReference type="InterPro" id="IPR013187">
    <property type="entry name" value="F-box-assoc_dom_typ3"/>
</dbReference>
<dbReference type="Pfam" id="PF00646">
    <property type="entry name" value="F-box"/>
    <property type="match status" value="2"/>
</dbReference>
<dbReference type="SMART" id="SM00256">
    <property type="entry name" value="FBOX"/>
    <property type="match status" value="2"/>
</dbReference>
<comment type="caution">
    <text evidence="2">The sequence shown here is derived from an EMBL/GenBank/DDBJ whole genome shotgun (WGS) entry which is preliminary data.</text>
</comment>
<protein>
    <recommendedName>
        <fullName evidence="1">F-box domain-containing protein</fullName>
    </recommendedName>
</protein>
<dbReference type="Pfam" id="PF08268">
    <property type="entry name" value="FBA_3"/>
    <property type="match status" value="2"/>
</dbReference>
<feature type="domain" description="F-box" evidence="1">
    <location>
        <begin position="14"/>
        <end position="59"/>
    </location>
</feature>
<evidence type="ECO:0000313" key="3">
    <source>
        <dbReference type="Proteomes" id="UP000324897"/>
    </source>
</evidence>
<dbReference type="OrthoDB" id="597540at2759"/>
<dbReference type="AlphaFoldDB" id="A0A5J9SNW7"/>
<dbReference type="Gramene" id="TVU00681">
    <property type="protein sequence ID" value="TVU00681"/>
    <property type="gene ID" value="EJB05_53889"/>
</dbReference>
<dbReference type="Gene3D" id="1.20.1280.50">
    <property type="match status" value="1"/>
</dbReference>
<dbReference type="InterPro" id="IPR050796">
    <property type="entry name" value="SCF_F-box_component"/>
</dbReference>
<accession>A0A5J9SNW7</accession>
<dbReference type="PANTHER" id="PTHR31672:SF13">
    <property type="entry name" value="F-BOX PROTEIN CPR30-LIKE"/>
    <property type="match status" value="1"/>
</dbReference>
<dbReference type="EMBL" id="RWGY01000558">
    <property type="protein sequence ID" value="TVU00681.1"/>
    <property type="molecule type" value="Genomic_DNA"/>
</dbReference>
<gene>
    <name evidence="2" type="ORF">EJB05_53889</name>
</gene>
<dbReference type="CDD" id="cd22157">
    <property type="entry name" value="F-box_AtFBW1-like"/>
    <property type="match status" value="1"/>
</dbReference>
<organism evidence="2 3">
    <name type="scientific">Eragrostis curvula</name>
    <name type="common">weeping love grass</name>
    <dbReference type="NCBI Taxonomy" id="38414"/>
    <lineage>
        <taxon>Eukaryota</taxon>
        <taxon>Viridiplantae</taxon>
        <taxon>Streptophyta</taxon>
        <taxon>Embryophyta</taxon>
        <taxon>Tracheophyta</taxon>
        <taxon>Spermatophyta</taxon>
        <taxon>Magnoliopsida</taxon>
        <taxon>Liliopsida</taxon>
        <taxon>Poales</taxon>
        <taxon>Poaceae</taxon>
        <taxon>PACMAD clade</taxon>
        <taxon>Chloridoideae</taxon>
        <taxon>Eragrostideae</taxon>
        <taxon>Eragrostidinae</taxon>
        <taxon>Eragrostis</taxon>
    </lineage>
</organism>
<sequence>MSEEAPEATMEDINLGAPALPTEALMEILARLPAKSVGRFRCVSRSWCAMLSSVYFVEFHRRHANRPDRPRLLLTAVGSSYEGHLHSWQPGGAVERLMPDDFSDGEIVPLTKPCQGLILVRGIDYGGYFVCNPSTGAVLPLPDSKAPLKMIRRTKLFEPYLPPFFVSVSYGLGYCPVRKEHKVVRLFSNPEGEDDMTPTSCEVFVLDAPAYWRPSAEQPPLCSVEEENPAVFLHGRLHFLCSDGGITTFNVSDETFGSLSAPPGFQNVEPVLAELDGSLCVCYGEPDSQNTYHVSVLRDYKEGRWEMLCYIDGTTWSESDRALLKSLWMAPLGMYCSDGEQKIMFGTGACKVFAVDLDGSAPQILFTPDETIIGSCEDYDVPVLGLFEESLVHVGHTIEEMIALSPTTEAWFNILKWLPTRSVLEFGLVCRAWRAMTMMDEFIQSHAVHANLNKSPRIMFIMDPRFGMYMDLEKFTDELRPHLISDLVCTQPCHGLNAGSCAFWDFICNPAIGYCEHISFDDNDGTFFAGRIGLGYNTEINKHIVVHITYKAKNLETRYYELQCKMRHVNEEQWRPVDPPPRPVAATPPAYANGKIYWLVEPNLGPVSTRCEIVAFDVKTHEFEVLQGPPCIHDSRRMTIIQLQGALCVACSNWGMNTLDIWMMKDSDIWLMEYHIELENFLPDYLSENTTPLAVDPKNGQILLNAGWSLGYYDPKTARIDTIYTEDIPEHGIKFCPIICQESLFCPLSPQ</sequence>
<dbReference type="Proteomes" id="UP000324897">
    <property type="component" value="Unassembled WGS sequence"/>
</dbReference>
<keyword evidence="3" id="KW-1185">Reference proteome</keyword>
<dbReference type="PANTHER" id="PTHR31672">
    <property type="entry name" value="BNACNNG10540D PROTEIN"/>
    <property type="match status" value="1"/>
</dbReference>
<dbReference type="NCBIfam" id="TIGR01640">
    <property type="entry name" value="F_box_assoc_1"/>
    <property type="match status" value="2"/>
</dbReference>
<name>A0A5J9SNW7_9POAL</name>
<dbReference type="PROSITE" id="PS50181">
    <property type="entry name" value="FBOX"/>
    <property type="match status" value="1"/>
</dbReference>
<dbReference type="InterPro" id="IPR036047">
    <property type="entry name" value="F-box-like_dom_sf"/>
</dbReference>